<dbReference type="InterPro" id="IPR002528">
    <property type="entry name" value="MATE_fam"/>
</dbReference>
<dbReference type="AlphaFoldDB" id="A0A7W8LLN6"/>
<dbReference type="PIRSF" id="PIRSF006603">
    <property type="entry name" value="DinF"/>
    <property type="match status" value="1"/>
</dbReference>
<evidence type="ECO:0000313" key="8">
    <source>
        <dbReference type="EMBL" id="MBB5225528.1"/>
    </source>
</evidence>
<keyword evidence="4 7" id="KW-0812">Transmembrane</keyword>
<comment type="subcellular location">
    <subcellularLocation>
        <location evidence="1">Cell membrane</location>
        <topology evidence="1">Multi-pass membrane protein</topology>
    </subcellularLocation>
</comment>
<name>A0A7W8LLN6_9SPIR</name>
<feature type="transmembrane region" description="Helical" evidence="7">
    <location>
        <begin position="20"/>
        <end position="42"/>
    </location>
</feature>
<feature type="transmembrane region" description="Helical" evidence="7">
    <location>
        <begin position="192"/>
        <end position="216"/>
    </location>
</feature>
<reference evidence="8 9" key="1">
    <citation type="submission" date="2020-08" db="EMBL/GenBank/DDBJ databases">
        <title>Genomic Encyclopedia of Type Strains, Phase IV (KMG-IV): sequencing the most valuable type-strain genomes for metagenomic binning, comparative biology and taxonomic classification.</title>
        <authorList>
            <person name="Goeker M."/>
        </authorList>
    </citation>
    <scope>NUCLEOTIDE SEQUENCE [LARGE SCALE GENOMIC DNA]</scope>
    <source>
        <strain evidence="8 9">DSM 103462</strain>
    </source>
</reference>
<proteinExistence type="predicted"/>
<evidence type="ECO:0000256" key="1">
    <source>
        <dbReference type="ARBA" id="ARBA00004651"/>
    </source>
</evidence>
<dbReference type="GO" id="GO:0005886">
    <property type="term" value="C:plasma membrane"/>
    <property type="evidence" value="ECO:0007669"/>
    <property type="project" value="UniProtKB-SubCell"/>
</dbReference>
<evidence type="ECO:0000256" key="7">
    <source>
        <dbReference type="SAM" id="Phobius"/>
    </source>
</evidence>
<keyword evidence="3" id="KW-1003">Cell membrane</keyword>
<dbReference type="Pfam" id="PF01554">
    <property type="entry name" value="MatE"/>
    <property type="match status" value="2"/>
</dbReference>
<keyword evidence="9" id="KW-1185">Reference proteome</keyword>
<dbReference type="InterPro" id="IPR048279">
    <property type="entry name" value="MdtK-like"/>
</dbReference>
<sequence>MKNQIDMTEGAIFPKLVKFAVPLILSSILQLLFNAADIVVVGRYAGDNSLAAVGSTSSMVNLLVNFFIGLGVGCNVVAANFLGAGKKEEVNRTVHTTMVLSLIGGVILTLIGVTFSRQILILMASPEDVLPLSTLYLKVFFGGITATVIYNFGAAILRAKGDTKRPLYILLVAGLINVILNLIFVIPFKMDVAGVAAATVLSQVFAAFCVVWILMHEDEEFRLDFKKLRLDMPILKRIIKIGVPAGFQSMLFSFSNMLIQSAVNSFGAVMVAGNSAAQSIEGFVYISMNSFAQATLTFAGQNMGAHKFGRIKRLIVISEASVFVVGLLLGMAVLFLGRPILGIYSQSPDVIEAGMLRLTVILATYFTCGMMDSMAGVIRGVGHSVLPMVITMVGACGLRIVYLATFFQIPKFHTFQSIFYSYPLSWVVTFSFLTASFVWIMRGLKEN</sequence>
<evidence type="ECO:0000256" key="3">
    <source>
        <dbReference type="ARBA" id="ARBA00022475"/>
    </source>
</evidence>
<feature type="transmembrane region" description="Helical" evidence="7">
    <location>
        <begin position="356"/>
        <end position="378"/>
    </location>
</feature>
<feature type="transmembrane region" description="Helical" evidence="7">
    <location>
        <begin position="314"/>
        <end position="336"/>
    </location>
</feature>
<dbReference type="NCBIfam" id="TIGR00797">
    <property type="entry name" value="matE"/>
    <property type="match status" value="1"/>
</dbReference>
<keyword evidence="2" id="KW-0813">Transport</keyword>
<dbReference type="CDD" id="cd13138">
    <property type="entry name" value="MATE_yoeA_like"/>
    <property type="match status" value="1"/>
</dbReference>
<evidence type="ECO:0000256" key="6">
    <source>
        <dbReference type="ARBA" id="ARBA00023136"/>
    </source>
</evidence>
<dbReference type="PANTHER" id="PTHR43549:SF3">
    <property type="entry name" value="MULTIDRUG RESISTANCE PROTEIN YPNP-RELATED"/>
    <property type="match status" value="1"/>
</dbReference>
<organism evidence="8 9">
    <name type="scientific">Treponema ruminis</name>
    <dbReference type="NCBI Taxonomy" id="744515"/>
    <lineage>
        <taxon>Bacteria</taxon>
        <taxon>Pseudomonadati</taxon>
        <taxon>Spirochaetota</taxon>
        <taxon>Spirochaetia</taxon>
        <taxon>Spirochaetales</taxon>
        <taxon>Treponemataceae</taxon>
        <taxon>Treponema</taxon>
    </lineage>
</organism>
<evidence type="ECO:0000256" key="5">
    <source>
        <dbReference type="ARBA" id="ARBA00022989"/>
    </source>
</evidence>
<feature type="transmembrane region" description="Helical" evidence="7">
    <location>
        <begin position="62"/>
        <end position="82"/>
    </location>
</feature>
<accession>A0A7W8LLN6</accession>
<feature type="transmembrane region" description="Helical" evidence="7">
    <location>
        <begin position="135"/>
        <end position="155"/>
    </location>
</feature>
<feature type="transmembrane region" description="Helical" evidence="7">
    <location>
        <begin position="419"/>
        <end position="441"/>
    </location>
</feature>
<keyword evidence="6 7" id="KW-0472">Membrane</keyword>
<feature type="transmembrane region" description="Helical" evidence="7">
    <location>
        <begin position="94"/>
        <end position="115"/>
    </location>
</feature>
<dbReference type="InterPro" id="IPR052031">
    <property type="entry name" value="Membrane_Transporter-Flippase"/>
</dbReference>
<dbReference type="Proteomes" id="UP000518887">
    <property type="component" value="Unassembled WGS sequence"/>
</dbReference>
<dbReference type="RefSeq" id="WP_184657889.1">
    <property type="nucleotide sequence ID" value="NZ_CP031518.1"/>
</dbReference>
<protein>
    <submittedName>
        <fullName evidence="8">Putative MATE family efflux protein</fullName>
    </submittedName>
</protein>
<evidence type="ECO:0000256" key="4">
    <source>
        <dbReference type="ARBA" id="ARBA00022692"/>
    </source>
</evidence>
<feature type="transmembrane region" description="Helical" evidence="7">
    <location>
        <begin position="385"/>
        <end position="407"/>
    </location>
</feature>
<dbReference type="GO" id="GO:0042910">
    <property type="term" value="F:xenobiotic transmembrane transporter activity"/>
    <property type="evidence" value="ECO:0007669"/>
    <property type="project" value="InterPro"/>
</dbReference>
<keyword evidence="5 7" id="KW-1133">Transmembrane helix</keyword>
<dbReference type="EMBL" id="JACHFQ010000002">
    <property type="protein sequence ID" value="MBB5225528.1"/>
    <property type="molecule type" value="Genomic_DNA"/>
</dbReference>
<comment type="caution">
    <text evidence="8">The sequence shown here is derived from an EMBL/GenBank/DDBJ whole genome shotgun (WGS) entry which is preliminary data.</text>
</comment>
<evidence type="ECO:0000313" key="9">
    <source>
        <dbReference type="Proteomes" id="UP000518887"/>
    </source>
</evidence>
<feature type="transmembrane region" description="Helical" evidence="7">
    <location>
        <begin position="167"/>
        <end position="186"/>
    </location>
</feature>
<dbReference type="PANTHER" id="PTHR43549">
    <property type="entry name" value="MULTIDRUG RESISTANCE PROTEIN YPNP-RELATED"/>
    <property type="match status" value="1"/>
</dbReference>
<gene>
    <name evidence="8" type="ORF">HNP76_000872</name>
</gene>
<dbReference type="GO" id="GO:0015297">
    <property type="term" value="F:antiporter activity"/>
    <property type="evidence" value="ECO:0007669"/>
    <property type="project" value="InterPro"/>
</dbReference>
<evidence type="ECO:0000256" key="2">
    <source>
        <dbReference type="ARBA" id="ARBA00022448"/>
    </source>
</evidence>